<dbReference type="RefSeq" id="WP_182304855.1">
    <property type="nucleotide sequence ID" value="NZ_CP059896.1"/>
</dbReference>
<feature type="signal peptide" evidence="1">
    <location>
        <begin position="1"/>
        <end position="21"/>
    </location>
</feature>
<evidence type="ECO:0000313" key="2">
    <source>
        <dbReference type="EMBL" id="MFC3163741.1"/>
    </source>
</evidence>
<comment type="caution">
    <text evidence="2">The sequence shown here is derived from an EMBL/GenBank/DDBJ whole genome shotgun (WGS) entry which is preliminary data.</text>
</comment>
<accession>A0ABV7I2I1</accession>
<keyword evidence="3" id="KW-1185">Reference proteome</keyword>
<reference evidence="3" key="1">
    <citation type="journal article" date="2019" name="Int. J. Syst. Evol. Microbiol.">
        <title>The Global Catalogue of Microorganisms (GCM) 10K type strain sequencing project: providing services to taxonomists for standard genome sequencing and annotation.</title>
        <authorList>
            <consortium name="The Broad Institute Genomics Platform"/>
            <consortium name="The Broad Institute Genome Sequencing Center for Infectious Disease"/>
            <person name="Wu L."/>
            <person name="Ma J."/>
        </authorList>
    </citation>
    <scope>NUCLEOTIDE SEQUENCE [LARGE SCALE GENOMIC DNA]</scope>
    <source>
        <strain evidence="3">KCTC 52231</strain>
    </source>
</reference>
<organism evidence="2 3">
    <name type="scientific">Ciceribacter thiooxidans</name>
    <dbReference type="NCBI Taxonomy" id="1969821"/>
    <lineage>
        <taxon>Bacteria</taxon>
        <taxon>Pseudomonadati</taxon>
        <taxon>Pseudomonadota</taxon>
        <taxon>Alphaproteobacteria</taxon>
        <taxon>Hyphomicrobiales</taxon>
        <taxon>Rhizobiaceae</taxon>
        <taxon>Ciceribacter</taxon>
    </lineage>
</organism>
<name>A0ABV7I2I1_9HYPH</name>
<dbReference type="Proteomes" id="UP001595647">
    <property type="component" value="Unassembled WGS sequence"/>
</dbReference>
<dbReference type="EMBL" id="JBHRTG010000009">
    <property type="protein sequence ID" value="MFC3163741.1"/>
    <property type="molecule type" value="Genomic_DNA"/>
</dbReference>
<protein>
    <recommendedName>
        <fullName evidence="4">HdeA/HdeB family protein</fullName>
    </recommendedName>
</protein>
<feature type="chain" id="PRO_5045140852" description="HdeA/HdeB family protein" evidence="1">
    <location>
        <begin position="22"/>
        <end position="108"/>
    </location>
</feature>
<gene>
    <name evidence="2" type="ORF">ACFOHV_10675</name>
</gene>
<sequence>MDRLSVTLAAAGFCLAGPALASSDEAWAEFAAKVEAKCLAAATDMLEEPAIAVDPFGTESYGVAILTGKPKGAEGQVSYLCVMDKKTETAELGSELGADTVMVTIPAK</sequence>
<evidence type="ECO:0008006" key="4">
    <source>
        <dbReference type="Google" id="ProtNLM"/>
    </source>
</evidence>
<proteinExistence type="predicted"/>
<evidence type="ECO:0000313" key="3">
    <source>
        <dbReference type="Proteomes" id="UP001595647"/>
    </source>
</evidence>
<keyword evidence="1" id="KW-0732">Signal</keyword>
<evidence type="ECO:0000256" key="1">
    <source>
        <dbReference type="SAM" id="SignalP"/>
    </source>
</evidence>